<reference evidence="16" key="1">
    <citation type="submission" date="2025-08" db="UniProtKB">
        <authorList>
            <consortium name="RefSeq"/>
        </authorList>
    </citation>
    <scope>IDENTIFICATION</scope>
    <source>
        <tissue evidence="16">Muscle</tissue>
    </source>
</reference>
<dbReference type="GeneID" id="106458227"/>
<comment type="similarity">
    <text evidence="3 13">Belongs to the TIKI family.</text>
</comment>
<evidence type="ECO:0000256" key="8">
    <source>
        <dbReference type="ARBA" id="ARBA00022801"/>
    </source>
</evidence>
<comment type="cofactor">
    <cofactor evidence="13">
        <name>Mn(2+)</name>
        <dbReference type="ChEBI" id="CHEBI:29035"/>
    </cofactor>
    <cofactor evidence="13">
        <name>Co(2+)</name>
        <dbReference type="ChEBI" id="CHEBI:48828"/>
    </cofactor>
    <text evidence="13">Divalent metal cations. Mn(2+) or Co(2+).</text>
</comment>
<keyword evidence="4 13" id="KW-0645">Protease</keyword>
<keyword evidence="11" id="KW-0472">Membrane</keyword>
<comment type="cofactor">
    <cofactor evidence="1">
        <name>Co(2+)</name>
        <dbReference type="ChEBI" id="CHEBI:48828"/>
    </cofactor>
</comment>
<keyword evidence="7 13" id="KW-0732">Signal</keyword>
<keyword evidence="13" id="KW-0879">Wnt signaling pathway</keyword>
<keyword evidence="5" id="KW-0812">Transmembrane</keyword>
<name>A0ABM1S8X8_LIMPO</name>
<proteinExistence type="inferred from homology"/>
<dbReference type="Proteomes" id="UP000694941">
    <property type="component" value="Unplaced"/>
</dbReference>
<evidence type="ECO:0000256" key="5">
    <source>
        <dbReference type="ARBA" id="ARBA00022692"/>
    </source>
</evidence>
<evidence type="ECO:0000256" key="12">
    <source>
        <dbReference type="ARBA" id="ARBA00023180"/>
    </source>
</evidence>
<evidence type="ECO:0000256" key="10">
    <source>
        <dbReference type="ARBA" id="ARBA00023049"/>
    </source>
</evidence>
<dbReference type="PANTHER" id="PTHR31120">
    <property type="entry name" value="METALLOPROTEASE TIKI"/>
    <property type="match status" value="1"/>
</dbReference>
<evidence type="ECO:0000256" key="14">
    <source>
        <dbReference type="SAM" id="MobiDB-lite"/>
    </source>
</evidence>
<evidence type="ECO:0000313" key="16">
    <source>
        <dbReference type="RefSeq" id="XP_022240083.1"/>
    </source>
</evidence>
<keyword evidence="13" id="KW-1003">Cell membrane</keyword>
<evidence type="ECO:0000313" key="15">
    <source>
        <dbReference type="Proteomes" id="UP000694941"/>
    </source>
</evidence>
<dbReference type="PANTHER" id="PTHR31120:SF6">
    <property type="entry name" value="METALLOPROTEASE TIKI HOMOLOG"/>
    <property type="match status" value="1"/>
</dbReference>
<sequence length="489" mass="56556">MAVSLHGFTTCTILSLLEGPMSFLWSVKKDPPSYFFGTIHVPYTRVWDHIPASAKHAFKQSDNVFFELDMMDPYTFSALSNCQLLPQGRNLVDVLPEDLYQRLKSHLDYVKVTLPSWLTADQRSRGLYADYIFNMMTFNWERKRPVWVMLMVNSLTESDVKTRGIPVLDLYLAQEAEKLNKQTGAVEHPEEQCLPLNGLNFSQVIFALNHTLFQHENIRNGGVQLTYTTEDLIKHYNCGDLNSVIFRQDTISVPYLVNTSLLLSDKSIANAIDEYFKNELIFKRNKNMAERVIELLNAYPDESFFFAFGAGHFLGNDTILDFMKNIGYEIEHIPANKKFTRGRNHGSKESHWLWVQVPHTPGFSSKFKLLDNEEAKNANGFQISNRDQPQHGDNNRQSDLHWESIRLQRTTHKPSTLKPREKFKDLWVRLDTMTTRPPRILPQQNPNTDAQGVEKSLHLWYGFTSGGAGIVYELQILHCMLLLFAWWIF</sequence>
<dbReference type="InterPro" id="IPR040230">
    <property type="entry name" value="TIKI1/2-like"/>
</dbReference>
<dbReference type="Pfam" id="PF01963">
    <property type="entry name" value="TraB_PrgY_gumN"/>
    <property type="match status" value="1"/>
</dbReference>
<keyword evidence="15" id="KW-1185">Reference proteome</keyword>
<evidence type="ECO:0000256" key="13">
    <source>
        <dbReference type="RuleBase" id="RU369069"/>
    </source>
</evidence>
<evidence type="ECO:0000256" key="9">
    <source>
        <dbReference type="ARBA" id="ARBA00022989"/>
    </source>
</evidence>
<evidence type="ECO:0000256" key="7">
    <source>
        <dbReference type="ARBA" id="ARBA00022729"/>
    </source>
</evidence>
<accession>A0ABM1S8X8</accession>
<feature type="compositionally biased region" description="Basic and acidic residues" evidence="14">
    <location>
        <begin position="388"/>
        <end position="399"/>
    </location>
</feature>
<keyword evidence="9" id="KW-1133">Transmembrane helix</keyword>
<keyword evidence="12" id="KW-0325">Glycoprotein</keyword>
<evidence type="ECO:0000256" key="6">
    <source>
        <dbReference type="ARBA" id="ARBA00022723"/>
    </source>
</evidence>
<evidence type="ECO:0000256" key="1">
    <source>
        <dbReference type="ARBA" id="ARBA00001941"/>
    </source>
</evidence>
<evidence type="ECO:0000256" key="11">
    <source>
        <dbReference type="ARBA" id="ARBA00023136"/>
    </source>
</evidence>
<dbReference type="InterPro" id="IPR002816">
    <property type="entry name" value="TraB/PrgY/GumN_fam"/>
</dbReference>
<keyword evidence="6 13" id="KW-0479">Metal-binding</keyword>
<keyword evidence="8 13" id="KW-0378">Hydrolase</keyword>
<organism evidence="15 16">
    <name type="scientific">Limulus polyphemus</name>
    <name type="common">Atlantic horseshoe crab</name>
    <dbReference type="NCBI Taxonomy" id="6850"/>
    <lineage>
        <taxon>Eukaryota</taxon>
        <taxon>Metazoa</taxon>
        <taxon>Ecdysozoa</taxon>
        <taxon>Arthropoda</taxon>
        <taxon>Chelicerata</taxon>
        <taxon>Merostomata</taxon>
        <taxon>Xiphosura</taxon>
        <taxon>Limulidae</taxon>
        <taxon>Limulus</taxon>
    </lineage>
</organism>
<dbReference type="EC" id="3.4.-.-" evidence="13"/>
<dbReference type="CDD" id="cd14789">
    <property type="entry name" value="Tiki"/>
    <property type="match status" value="1"/>
</dbReference>
<protein>
    <recommendedName>
        <fullName evidence="13">Metalloprotease TIKI homolog</fullName>
        <ecNumber evidence="13">3.4.-.-</ecNumber>
    </recommendedName>
</protein>
<gene>
    <name evidence="16" type="primary">LOC106458227</name>
</gene>
<evidence type="ECO:0000256" key="2">
    <source>
        <dbReference type="ARBA" id="ARBA00004479"/>
    </source>
</evidence>
<comment type="subcellular location">
    <subcellularLocation>
        <location evidence="13">Cell membrane</location>
        <topology evidence="13">Single-pass type I membrane protein</topology>
    </subcellularLocation>
    <subcellularLocation>
        <location evidence="2">Membrane</location>
        <topology evidence="2">Single-pass type I membrane protein</topology>
    </subcellularLocation>
</comment>
<feature type="region of interest" description="Disordered" evidence="14">
    <location>
        <begin position="380"/>
        <end position="399"/>
    </location>
</feature>
<comment type="function">
    <text evidence="13">Metalloprotease that acts as a negative regulator of the Wnt signaling pathway.</text>
</comment>
<dbReference type="RefSeq" id="XP_022240083.1">
    <property type="nucleotide sequence ID" value="XM_022384375.1"/>
</dbReference>
<evidence type="ECO:0000256" key="4">
    <source>
        <dbReference type="ARBA" id="ARBA00022670"/>
    </source>
</evidence>
<evidence type="ECO:0000256" key="3">
    <source>
        <dbReference type="ARBA" id="ARBA00008261"/>
    </source>
</evidence>
<keyword evidence="10 13" id="KW-0482">Metalloprotease</keyword>